<reference evidence="3 4" key="1">
    <citation type="submission" date="2020-04" db="EMBL/GenBank/DDBJ databases">
        <title>Perkinsus chesapeaki whole genome sequence.</title>
        <authorList>
            <person name="Bogema D.R."/>
        </authorList>
    </citation>
    <scope>NUCLEOTIDE SEQUENCE [LARGE SCALE GENOMIC DNA]</scope>
    <source>
        <strain evidence="3">ATCC PRA-425</strain>
    </source>
</reference>
<dbReference type="SUPFAM" id="SSF54791">
    <property type="entry name" value="Eukaryotic type KH-domain (KH-domain type I)"/>
    <property type="match status" value="1"/>
</dbReference>
<protein>
    <submittedName>
        <fullName evidence="3">Uncharacterized protein</fullName>
    </submittedName>
</protein>
<evidence type="ECO:0000313" key="3">
    <source>
        <dbReference type="EMBL" id="KAF4651470.1"/>
    </source>
</evidence>
<evidence type="ECO:0000256" key="2">
    <source>
        <dbReference type="SAM" id="MobiDB-lite"/>
    </source>
</evidence>
<dbReference type="Proteomes" id="UP000591131">
    <property type="component" value="Unassembled WGS sequence"/>
</dbReference>
<sequence length="284" mass="31389">MSMLPYPETSHQTWRPPPVSRRQRGSSYATVRQLSLLKDILFENGPLWLKILITERTAGTLIGVGGSSVFAVEESTATALRISSKKVYFPGTNRRIMVIAAPGEEPLNASLEKILQTHIIVEPEEDGVYISVRSKAAIELAERALSFVHPLQFSPTVNGEYIIRVPINKNRSPSVLVSAVSRIACAIQADQSSTYFNRHIDYNATTGIVNKQQVEANNYFCSMVIELPCSHPVVLESKVFEQDDGLKATVIRLDIGDNRRAAVVLKGQLARVHEALSSLFVSDE</sequence>
<organism evidence="3 4">
    <name type="scientific">Perkinsus chesapeaki</name>
    <name type="common">Clam parasite</name>
    <name type="synonym">Perkinsus andrewsi</name>
    <dbReference type="NCBI Taxonomy" id="330153"/>
    <lineage>
        <taxon>Eukaryota</taxon>
        <taxon>Sar</taxon>
        <taxon>Alveolata</taxon>
        <taxon>Perkinsozoa</taxon>
        <taxon>Perkinsea</taxon>
        <taxon>Perkinsida</taxon>
        <taxon>Perkinsidae</taxon>
        <taxon>Perkinsus</taxon>
    </lineage>
</organism>
<evidence type="ECO:0000313" key="4">
    <source>
        <dbReference type="Proteomes" id="UP000591131"/>
    </source>
</evidence>
<dbReference type="PROSITE" id="PS50084">
    <property type="entry name" value="KH_TYPE_1"/>
    <property type="match status" value="1"/>
</dbReference>
<dbReference type="AlphaFoldDB" id="A0A7J6KWI1"/>
<accession>A0A7J6KWI1</accession>
<dbReference type="EMBL" id="JAAPAO010001057">
    <property type="protein sequence ID" value="KAF4651470.1"/>
    <property type="molecule type" value="Genomic_DNA"/>
</dbReference>
<feature type="region of interest" description="Disordered" evidence="2">
    <location>
        <begin position="1"/>
        <end position="26"/>
    </location>
</feature>
<gene>
    <name evidence="3" type="ORF">FOL47_000374</name>
</gene>
<dbReference type="GO" id="GO:0003723">
    <property type="term" value="F:RNA binding"/>
    <property type="evidence" value="ECO:0007669"/>
    <property type="project" value="UniProtKB-UniRule"/>
</dbReference>
<proteinExistence type="predicted"/>
<comment type="caution">
    <text evidence="3">The sequence shown here is derived from an EMBL/GenBank/DDBJ whole genome shotgun (WGS) entry which is preliminary data.</text>
</comment>
<name>A0A7J6KWI1_PERCH</name>
<keyword evidence="4" id="KW-1185">Reference proteome</keyword>
<evidence type="ECO:0000256" key="1">
    <source>
        <dbReference type="PROSITE-ProRule" id="PRU00117"/>
    </source>
</evidence>
<keyword evidence="1" id="KW-0694">RNA-binding</keyword>
<dbReference type="OrthoDB" id="441329at2759"/>
<dbReference type="InterPro" id="IPR036612">
    <property type="entry name" value="KH_dom_type_1_sf"/>
</dbReference>